<keyword evidence="2" id="KW-1185">Reference proteome</keyword>
<dbReference type="Proteomes" id="UP001060215">
    <property type="component" value="Chromosome 4"/>
</dbReference>
<comment type="caution">
    <text evidence="1">The sequence shown here is derived from an EMBL/GenBank/DDBJ whole genome shotgun (WGS) entry which is preliminary data.</text>
</comment>
<sequence>MELEVMIPSPAVDFNFDSSCTTPYISAPSSPQRIGNFFFSAPTSPTRSSSFFLDFNSLSADSSSCASLPLTIPFNWEQSPGIPKSKLPNNQDTDFEFDFSGHLQRTSLSADELFDGGKIKPLKPPPRLQFTDHDSPRSPRSPTKIFKEALSPRHKKRDFDPFAAAMEQTRRESNDNQQQQKKRNEEKQERGRERMLNSSASKSRRQKGTRSLSPFRVCDLFESESNQRQRQQQQQQSSISSSSSTSTKTNSNSNSNSFSFSTSAWRGYKKWRLKDFLLFRSASEGRASSKDPLNKYSLINKSTTEEVKNSSFRSTETGGSSRRRGPAVSAHELHYTANRAVAEEMRKKTILPYKHGLLGCLGFNPTVNSISKGLGSLTRG</sequence>
<organism evidence="1 2">
    <name type="scientific">Camellia lanceoleosa</name>
    <dbReference type="NCBI Taxonomy" id="1840588"/>
    <lineage>
        <taxon>Eukaryota</taxon>
        <taxon>Viridiplantae</taxon>
        <taxon>Streptophyta</taxon>
        <taxon>Embryophyta</taxon>
        <taxon>Tracheophyta</taxon>
        <taxon>Spermatophyta</taxon>
        <taxon>Magnoliopsida</taxon>
        <taxon>eudicotyledons</taxon>
        <taxon>Gunneridae</taxon>
        <taxon>Pentapetalae</taxon>
        <taxon>asterids</taxon>
        <taxon>Ericales</taxon>
        <taxon>Theaceae</taxon>
        <taxon>Camellia</taxon>
    </lineage>
</organism>
<accession>A0ACC0HJ81</accession>
<protein>
    <submittedName>
        <fullName evidence="1">Uncharacterized protein</fullName>
    </submittedName>
</protein>
<gene>
    <name evidence="1" type="ORF">LOK49_LG05G01840</name>
</gene>
<proteinExistence type="predicted"/>
<reference evidence="1 2" key="1">
    <citation type="journal article" date="2022" name="Plant J.">
        <title>Chromosome-level genome of Camellia lanceoleosa provides a valuable resource for understanding genome evolution and self-incompatibility.</title>
        <authorList>
            <person name="Gong W."/>
            <person name="Xiao S."/>
            <person name="Wang L."/>
            <person name="Liao Z."/>
            <person name="Chang Y."/>
            <person name="Mo W."/>
            <person name="Hu G."/>
            <person name="Li W."/>
            <person name="Zhao G."/>
            <person name="Zhu H."/>
            <person name="Hu X."/>
            <person name="Ji K."/>
            <person name="Xiang X."/>
            <person name="Song Q."/>
            <person name="Yuan D."/>
            <person name="Jin S."/>
            <person name="Zhang L."/>
        </authorList>
    </citation>
    <scope>NUCLEOTIDE SEQUENCE [LARGE SCALE GENOMIC DNA]</scope>
    <source>
        <strain evidence="1">SQ_2022a</strain>
    </source>
</reference>
<evidence type="ECO:0000313" key="1">
    <source>
        <dbReference type="EMBL" id="KAI8012923.1"/>
    </source>
</evidence>
<name>A0ACC0HJ81_9ERIC</name>
<evidence type="ECO:0000313" key="2">
    <source>
        <dbReference type="Proteomes" id="UP001060215"/>
    </source>
</evidence>
<dbReference type="EMBL" id="CM045761">
    <property type="protein sequence ID" value="KAI8012923.1"/>
    <property type="molecule type" value="Genomic_DNA"/>
</dbReference>